<name>A0ABS7RD37_9HYPH</name>
<evidence type="ECO:0000313" key="3">
    <source>
        <dbReference type="Proteomes" id="UP000777661"/>
    </source>
</evidence>
<dbReference type="Proteomes" id="UP000777661">
    <property type="component" value="Unassembled WGS sequence"/>
</dbReference>
<dbReference type="RefSeq" id="WP_223004320.1">
    <property type="nucleotide sequence ID" value="NZ_JAHSQO010000007.1"/>
</dbReference>
<evidence type="ECO:0000313" key="2">
    <source>
        <dbReference type="EMBL" id="MBY8918808.1"/>
    </source>
</evidence>
<keyword evidence="1" id="KW-0812">Transmembrane</keyword>
<gene>
    <name evidence="2" type="ORF">KVG22_19560</name>
</gene>
<proteinExistence type="predicted"/>
<dbReference type="EMBL" id="JAHSQO010000007">
    <property type="protein sequence ID" value="MBY8918808.1"/>
    <property type="molecule type" value="Genomic_DNA"/>
</dbReference>
<sequence>MRERLENAALILLGSLVALASLGIALTMFAVVTAPLWGIGLLCLWVVGLI</sequence>
<keyword evidence="1" id="KW-1133">Transmembrane helix</keyword>
<evidence type="ECO:0000256" key="1">
    <source>
        <dbReference type="SAM" id="Phobius"/>
    </source>
</evidence>
<comment type="caution">
    <text evidence="2">The sequence shown here is derived from an EMBL/GenBank/DDBJ whole genome shotgun (WGS) entry which is preliminary data.</text>
</comment>
<feature type="transmembrane region" description="Helical" evidence="1">
    <location>
        <begin position="30"/>
        <end position="49"/>
    </location>
</feature>
<protein>
    <recommendedName>
        <fullName evidence="4">Phosphatidate cytidylyltransferase</fullName>
    </recommendedName>
</protein>
<keyword evidence="3" id="KW-1185">Reference proteome</keyword>
<accession>A0ABS7RD37</accession>
<organism evidence="2 3">
    <name type="scientific">Nitratireductor rhodophyticola</name>
    <dbReference type="NCBI Taxonomy" id="2854036"/>
    <lineage>
        <taxon>Bacteria</taxon>
        <taxon>Pseudomonadati</taxon>
        <taxon>Pseudomonadota</taxon>
        <taxon>Alphaproteobacteria</taxon>
        <taxon>Hyphomicrobiales</taxon>
        <taxon>Phyllobacteriaceae</taxon>
        <taxon>Nitratireductor</taxon>
    </lineage>
</organism>
<reference evidence="2 3" key="1">
    <citation type="submission" date="2021-06" db="EMBL/GenBank/DDBJ databases">
        <title>Nitratireductor porphyridii sp. nov., isolated from a small marine red alga, Porphyridium purpureum in South Korea.</title>
        <authorList>
            <person name="Kim K.H."/>
            <person name="Kristyanto S."/>
            <person name="Jeon C.O."/>
        </authorList>
    </citation>
    <scope>NUCLEOTIDE SEQUENCE [LARGE SCALE GENOMIC DNA]</scope>
    <source>
        <strain evidence="2 3">R6</strain>
    </source>
</reference>
<keyword evidence="1" id="KW-0472">Membrane</keyword>
<evidence type="ECO:0008006" key="4">
    <source>
        <dbReference type="Google" id="ProtNLM"/>
    </source>
</evidence>